<accession>A0A3B0RKD2</accession>
<evidence type="ECO:0000259" key="12">
    <source>
        <dbReference type="Pfam" id="PF02782"/>
    </source>
</evidence>
<gene>
    <name evidence="13" type="ORF">MNBD_ALPHA04-151</name>
</gene>
<dbReference type="Pfam" id="PF00370">
    <property type="entry name" value="FGGY_N"/>
    <property type="match status" value="1"/>
</dbReference>
<comment type="similarity">
    <text evidence="2">Belongs to the FGGY kinase family.</text>
</comment>
<dbReference type="PANTHER" id="PTHR10196:SF78">
    <property type="entry name" value="GLYCEROL KINASE"/>
    <property type="match status" value="1"/>
</dbReference>
<dbReference type="InterPro" id="IPR018483">
    <property type="entry name" value="Carb_kinase_FGGY_CS"/>
</dbReference>
<evidence type="ECO:0000256" key="8">
    <source>
        <dbReference type="ARBA" id="ARBA00022840"/>
    </source>
</evidence>
<evidence type="ECO:0000256" key="5">
    <source>
        <dbReference type="ARBA" id="ARBA00022741"/>
    </source>
</evidence>
<dbReference type="InterPro" id="IPR005999">
    <property type="entry name" value="Glycerol_kin"/>
</dbReference>
<keyword evidence="5" id="KW-0547">Nucleotide-binding</keyword>
<evidence type="ECO:0000313" key="13">
    <source>
        <dbReference type="EMBL" id="VAV88698.1"/>
    </source>
</evidence>
<dbReference type="Gene3D" id="3.30.420.40">
    <property type="match status" value="2"/>
</dbReference>
<dbReference type="FunFam" id="3.30.420.40:FF:000007">
    <property type="entry name" value="Glycerol kinase"/>
    <property type="match status" value="1"/>
</dbReference>
<dbReference type="InterPro" id="IPR018484">
    <property type="entry name" value="FGGY_N"/>
</dbReference>
<dbReference type="NCBIfam" id="NF000756">
    <property type="entry name" value="PRK00047.1"/>
    <property type="match status" value="1"/>
</dbReference>
<sequence length="490" mass="53028">MAAQHILVIDEGTTSTRAMLFGSDGKLYGSQQEELQQYYPAPGLVEHDAAEIWEKTLRCCQKMVEQAGGADKITAIGITNQRETVVAWDKRTGKPLCKAIVWQDRRTAEKCARLKNDGLEESIQAKTGLLLDPYFSGSKMGWMLENWPEVRAAGDNLALGTIDAYLIYRLTEGHHITDATNASRTMLMALDDQDWDDEMLALFDIPKTALPEIVDCAGDLGETAPGLFGAPINICGSTGDQQAATIGQACFEVGQTKATFGTGAFILTNAGQTAPKSQNRLLSTVLYQLDGKRTYALEGSVFVAGSLIQWLRDDVGLIKFAGESEELARSVDDNGGVYLVPALSGLGAPHWRADAKATISGLSFAATKAHIVRAALEAMAHQCYDLKTAFSADGMDWQRLRIDGGMVANDWMVQDLADILDITVERPEFYETTALGAAMLAAVGCGIYGSLEEAKAMILGLTGYQPALDQTRRDARLAGWKKAVEKVLEG</sequence>
<protein>
    <recommendedName>
        <fullName evidence="3">glycerol kinase</fullName>
        <ecNumber evidence="3">2.7.1.30</ecNumber>
    </recommendedName>
    <alternativeName>
        <fullName evidence="9">ATP:glycerol 3-phosphotransferase</fullName>
    </alternativeName>
</protein>
<evidence type="ECO:0000256" key="10">
    <source>
        <dbReference type="ARBA" id="ARBA00052101"/>
    </source>
</evidence>
<keyword evidence="6 13" id="KW-0418">Kinase</keyword>
<organism evidence="13">
    <name type="scientific">hydrothermal vent metagenome</name>
    <dbReference type="NCBI Taxonomy" id="652676"/>
    <lineage>
        <taxon>unclassified sequences</taxon>
        <taxon>metagenomes</taxon>
        <taxon>ecological metagenomes</taxon>
    </lineage>
</organism>
<reference evidence="13" key="1">
    <citation type="submission" date="2018-06" db="EMBL/GenBank/DDBJ databases">
        <authorList>
            <person name="Zhirakovskaya E."/>
        </authorList>
    </citation>
    <scope>NUCLEOTIDE SEQUENCE</scope>
</reference>
<name>A0A3B0RKD2_9ZZZZ</name>
<dbReference type="CDD" id="cd07786">
    <property type="entry name" value="FGGY_EcGK_like"/>
    <property type="match status" value="1"/>
</dbReference>
<dbReference type="AlphaFoldDB" id="A0A3B0RKD2"/>
<evidence type="ECO:0000256" key="7">
    <source>
        <dbReference type="ARBA" id="ARBA00022798"/>
    </source>
</evidence>
<dbReference type="Pfam" id="PF02782">
    <property type="entry name" value="FGGY_C"/>
    <property type="match status" value="1"/>
</dbReference>
<dbReference type="PANTHER" id="PTHR10196">
    <property type="entry name" value="SUGAR KINASE"/>
    <property type="match status" value="1"/>
</dbReference>
<evidence type="ECO:0000256" key="1">
    <source>
        <dbReference type="ARBA" id="ARBA00005190"/>
    </source>
</evidence>
<dbReference type="EMBL" id="UOEF01000056">
    <property type="protein sequence ID" value="VAV88698.1"/>
    <property type="molecule type" value="Genomic_DNA"/>
</dbReference>
<evidence type="ECO:0000256" key="6">
    <source>
        <dbReference type="ARBA" id="ARBA00022777"/>
    </source>
</evidence>
<dbReference type="InterPro" id="IPR018485">
    <property type="entry name" value="FGGY_C"/>
</dbReference>
<comment type="catalytic activity">
    <reaction evidence="10">
        <text>glycerol + ATP = sn-glycerol 3-phosphate + ADP + H(+)</text>
        <dbReference type="Rhea" id="RHEA:21644"/>
        <dbReference type="ChEBI" id="CHEBI:15378"/>
        <dbReference type="ChEBI" id="CHEBI:17754"/>
        <dbReference type="ChEBI" id="CHEBI:30616"/>
        <dbReference type="ChEBI" id="CHEBI:57597"/>
        <dbReference type="ChEBI" id="CHEBI:456216"/>
        <dbReference type="EC" id="2.7.1.30"/>
    </reaction>
</comment>
<dbReference type="EC" id="2.7.1.30" evidence="3"/>
<dbReference type="GO" id="GO:0006072">
    <property type="term" value="P:glycerol-3-phosphate metabolic process"/>
    <property type="evidence" value="ECO:0007669"/>
    <property type="project" value="InterPro"/>
</dbReference>
<dbReference type="GO" id="GO:0019563">
    <property type="term" value="P:glycerol catabolic process"/>
    <property type="evidence" value="ECO:0007669"/>
    <property type="project" value="TreeGrafter"/>
</dbReference>
<evidence type="ECO:0000256" key="9">
    <source>
        <dbReference type="ARBA" id="ARBA00043149"/>
    </source>
</evidence>
<dbReference type="GO" id="GO:0005829">
    <property type="term" value="C:cytosol"/>
    <property type="evidence" value="ECO:0007669"/>
    <property type="project" value="UniProtKB-ARBA"/>
</dbReference>
<proteinExistence type="inferred from homology"/>
<feature type="domain" description="Carbohydrate kinase FGGY C-terminal" evidence="12">
    <location>
        <begin position="258"/>
        <end position="444"/>
    </location>
</feature>
<dbReference type="PROSITE" id="PS00445">
    <property type="entry name" value="FGGY_KINASES_2"/>
    <property type="match status" value="1"/>
</dbReference>
<dbReference type="InterPro" id="IPR043129">
    <property type="entry name" value="ATPase_NBD"/>
</dbReference>
<evidence type="ECO:0000256" key="4">
    <source>
        <dbReference type="ARBA" id="ARBA00022679"/>
    </source>
</evidence>
<feature type="domain" description="Carbohydrate kinase FGGY N-terminal" evidence="11">
    <location>
        <begin position="6"/>
        <end position="247"/>
    </location>
</feature>
<dbReference type="FunFam" id="3.30.420.40:FF:000008">
    <property type="entry name" value="Glycerol kinase"/>
    <property type="match status" value="1"/>
</dbReference>
<evidence type="ECO:0000256" key="3">
    <source>
        <dbReference type="ARBA" id="ARBA00012099"/>
    </source>
</evidence>
<dbReference type="PIRSF" id="PIRSF000538">
    <property type="entry name" value="GlpK"/>
    <property type="match status" value="1"/>
</dbReference>
<dbReference type="GO" id="GO:0004370">
    <property type="term" value="F:glycerol kinase activity"/>
    <property type="evidence" value="ECO:0007669"/>
    <property type="project" value="UniProtKB-EC"/>
</dbReference>
<keyword evidence="4 13" id="KW-0808">Transferase</keyword>
<keyword evidence="8" id="KW-0067">ATP-binding</keyword>
<dbReference type="GO" id="GO:0005524">
    <property type="term" value="F:ATP binding"/>
    <property type="evidence" value="ECO:0007669"/>
    <property type="project" value="UniProtKB-KW"/>
</dbReference>
<evidence type="ECO:0000256" key="2">
    <source>
        <dbReference type="ARBA" id="ARBA00009156"/>
    </source>
</evidence>
<dbReference type="NCBIfam" id="TIGR01311">
    <property type="entry name" value="glycerol_kin"/>
    <property type="match status" value="1"/>
</dbReference>
<dbReference type="InterPro" id="IPR000577">
    <property type="entry name" value="Carb_kinase_FGGY"/>
</dbReference>
<dbReference type="SUPFAM" id="SSF53067">
    <property type="entry name" value="Actin-like ATPase domain"/>
    <property type="match status" value="2"/>
</dbReference>
<evidence type="ECO:0000259" key="11">
    <source>
        <dbReference type="Pfam" id="PF00370"/>
    </source>
</evidence>
<comment type="pathway">
    <text evidence="1">Polyol metabolism; glycerol degradation via glycerol kinase pathway; sn-glycerol 3-phosphate from glycerol: step 1/1.</text>
</comment>
<keyword evidence="7" id="KW-0319">Glycerol metabolism</keyword>